<proteinExistence type="predicted"/>
<dbReference type="Proteomes" id="UP000077659">
    <property type="component" value="Unassembled WGS sequence"/>
</dbReference>
<evidence type="ECO:0008006" key="3">
    <source>
        <dbReference type="Google" id="ProtNLM"/>
    </source>
</evidence>
<sequence length="286" mass="33048">MRSVRFSKQFSLLLQEAHLAKNSILSGFDLLLKAEFGADKDGYFYSAFFHLSIGIERILKLAVVVDYMIKNDLKAPTKSQLRSYGHDIAGLFATRNGLLKVYRPSAAQKDAVGVDDQIVEFLSRFAVSTRYFNLDEISSSDASSASKSPLYEWWNICAALYDEFTPWSVREKQSLQLMYSMDRQRIPNGFTWELDATGHPMTVFDQLNRRRIGKKSSHLAVWRMVELLRPVHFLLDDMGRLAHQKEAEKGESLPLVPHFEDFFWFLLANRSDIMKRKSSWLRLFNS</sequence>
<name>A0A1A9MCS9_9XANT</name>
<evidence type="ECO:0000313" key="1">
    <source>
        <dbReference type="EMBL" id="OAG67861.1"/>
    </source>
</evidence>
<dbReference type="EMBL" id="LXNG01000013">
    <property type="protein sequence ID" value="OAG67861.1"/>
    <property type="molecule type" value="Genomic_DNA"/>
</dbReference>
<organism evidence="1 2">
    <name type="scientific">Xanthomonas floridensis</name>
    <dbReference type="NCBI Taxonomy" id="1843580"/>
    <lineage>
        <taxon>Bacteria</taxon>
        <taxon>Pseudomonadati</taxon>
        <taxon>Pseudomonadota</taxon>
        <taxon>Gammaproteobacteria</taxon>
        <taxon>Lysobacterales</taxon>
        <taxon>Lysobacteraceae</taxon>
        <taxon>Xanthomonas</taxon>
    </lineage>
</organism>
<dbReference type="OrthoDB" id="5918660at2"/>
<accession>A0A1A9MCS9</accession>
<comment type="caution">
    <text evidence="1">The sequence shown here is derived from an EMBL/GenBank/DDBJ whole genome shotgun (WGS) entry which is preliminary data.</text>
</comment>
<evidence type="ECO:0000313" key="2">
    <source>
        <dbReference type="Proteomes" id="UP000077659"/>
    </source>
</evidence>
<dbReference type="AlphaFoldDB" id="A0A1A9MCS9"/>
<reference evidence="1 2" key="1">
    <citation type="submission" date="2016-05" db="EMBL/GenBank/DDBJ databases">
        <title>Pathogenic, phenotypic and molecular characterisation of Xanthomonas nasturtii sp. nov. and Xanthomonas floridensis sp. nov., new species of Xanthomonas associated with watercress production in Florida.</title>
        <authorList>
            <person name="Vicente J.G."/>
            <person name="Rothwell S."/>
            <person name="Holub E.B."/>
            <person name="Studholme D.J."/>
        </authorList>
    </citation>
    <scope>NUCLEOTIDE SEQUENCE [LARGE SCALE GENOMIC DNA]</scope>
    <source>
        <strain evidence="1 2">WHRI 8848</strain>
    </source>
</reference>
<gene>
    <name evidence="1" type="ORF">A7D17_15390</name>
</gene>
<protein>
    <recommendedName>
        <fullName evidence="3">AbiV family abortive infection protein</fullName>
    </recommendedName>
</protein>